<dbReference type="AlphaFoldDB" id="A0A804ULT8"/>
<evidence type="ECO:0000313" key="2">
    <source>
        <dbReference type="Proteomes" id="UP000007305"/>
    </source>
</evidence>
<accession>A0A804ULT8</accession>
<protein>
    <submittedName>
        <fullName evidence="1">Uncharacterized protein</fullName>
    </submittedName>
</protein>
<reference evidence="2" key="1">
    <citation type="journal article" date="2009" name="Science">
        <title>The B73 maize genome: complexity, diversity, and dynamics.</title>
        <authorList>
            <person name="Schnable P.S."/>
            <person name="Ware D."/>
            <person name="Fulton R.S."/>
            <person name="Stein J.C."/>
            <person name="Wei F."/>
            <person name="Pasternak S."/>
            <person name="Liang C."/>
            <person name="Zhang J."/>
            <person name="Fulton L."/>
            <person name="Graves T.A."/>
            <person name="Minx P."/>
            <person name="Reily A.D."/>
            <person name="Courtney L."/>
            <person name="Kruchowski S.S."/>
            <person name="Tomlinson C."/>
            <person name="Strong C."/>
            <person name="Delehaunty K."/>
            <person name="Fronick C."/>
            <person name="Courtney B."/>
            <person name="Rock S.M."/>
            <person name="Belter E."/>
            <person name="Du F."/>
            <person name="Kim K."/>
            <person name="Abbott R.M."/>
            <person name="Cotton M."/>
            <person name="Levy A."/>
            <person name="Marchetto P."/>
            <person name="Ochoa K."/>
            <person name="Jackson S.M."/>
            <person name="Gillam B."/>
            <person name="Chen W."/>
            <person name="Yan L."/>
            <person name="Higginbotham J."/>
            <person name="Cardenas M."/>
            <person name="Waligorski J."/>
            <person name="Applebaum E."/>
            <person name="Phelps L."/>
            <person name="Falcone J."/>
            <person name="Kanchi K."/>
            <person name="Thane T."/>
            <person name="Scimone A."/>
            <person name="Thane N."/>
            <person name="Henke J."/>
            <person name="Wang T."/>
            <person name="Ruppert J."/>
            <person name="Shah N."/>
            <person name="Rotter K."/>
            <person name="Hodges J."/>
            <person name="Ingenthron E."/>
            <person name="Cordes M."/>
            <person name="Kohlberg S."/>
            <person name="Sgro J."/>
            <person name="Delgado B."/>
            <person name="Mead K."/>
            <person name="Chinwalla A."/>
            <person name="Leonard S."/>
            <person name="Crouse K."/>
            <person name="Collura K."/>
            <person name="Kudrna D."/>
            <person name="Currie J."/>
            <person name="He R."/>
            <person name="Angelova A."/>
            <person name="Rajasekar S."/>
            <person name="Mueller T."/>
            <person name="Lomeli R."/>
            <person name="Scara G."/>
            <person name="Ko A."/>
            <person name="Delaney K."/>
            <person name="Wissotski M."/>
            <person name="Lopez G."/>
            <person name="Campos D."/>
            <person name="Braidotti M."/>
            <person name="Ashley E."/>
            <person name="Golser W."/>
            <person name="Kim H."/>
            <person name="Lee S."/>
            <person name="Lin J."/>
            <person name="Dujmic Z."/>
            <person name="Kim W."/>
            <person name="Talag J."/>
            <person name="Zuccolo A."/>
            <person name="Fan C."/>
            <person name="Sebastian A."/>
            <person name="Kramer M."/>
            <person name="Spiegel L."/>
            <person name="Nascimento L."/>
            <person name="Zutavern T."/>
            <person name="Miller B."/>
            <person name="Ambroise C."/>
            <person name="Muller S."/>
            <person name="Spooner W."/>
            <person name="Narechania A."/>
            <person name="Ren L."/>
            <person name="Wei S."/>
            <person name="Kumari S."/>
            <person name="Faga B."/>
            <person name="Levy M.J."/>
            <person name="McMahan L."/>
            <person name="Van Buren P."/>
            <person name="Vaughn M.W."/>
            <person name="Ying K."/>
            <person name="Yeh C.-T."/>
            <person name="Emrich S.J."/>
            <person name="Jia Y."/>
            <person name="Kalyanaraman A."/>
            <person name="Hsia A.-P."/>
            <person name="Barbazuk W.B."/>
            <person name="Baucom R.S."/>
            <person name="Brutnell T.P."/>
            <person name="Carpita N.C."/>
            <person name="Chaparro C."/>
            <person name="Chia J.-M."/>
            <person name="Deragon J.-M."/>
            <person name="Estill J.C."/>
            <person name="Fu Y."/>
            <person name="Jeddeloh J.A."/>
            <person name="Han Y."/>
            <person name="Lee H."/>
            <person name="Li P."/>
            <person name="Lisch D.R."/>
            <person name="Liu S."/>
            <person name="Liu Z."/>
            <person name="Nagel D.H."/>
            <person name="McCann M.C."/>
            <person name="SanMiguel P."/>
            <person name="Myers A.M."/>
            <person name="Nettleton D."/>
            <person name="Nguyen J."/>
            <person name="Penning B.W."/>
            <person name="Ponnala L."/>
            <person name="Schneider K.L."/>
            <person name="Schwartz D.C."/>
            <person name="Sharma A."/>
            <person name="Soderlund C."/>
            <person name="Springer N.M."/>
            <person name="Sun Q."/>
            <person name="Wang H."/>
            <person name="Waterman M."/>
            <person name="Westerman R."/>
            <person name="Wolfgruber T.K."/>
            <person name="Yang L."/>
            <person name="Yu Y."/>
            <person name="Zhang L."/>
            <person name="Zhou S."/>
            <person name="Zhu Q."/>
            <person name="Bennetzen J.L."/>
            <person name="Dawe R.K."/>
            <person name="Jiang J."/>
            <person name="Jiang N."/>
            <person name="Presting G.G."/>
            <person name="Wessler S.R."/>
            <person name="Aluru S."/>
            <person name="Martienssen R.A."/>
            <person name="Clifton S.W."/>
            <person name="McCombie W.R."/>
            <person name="Wing R.A."/>
            <person name="Wilson R.K."/>
        </authorList>
    </citation>
    <scope>NUCLEOTIDE SEQUENCE [LARGE SCALE GENOMIC DNA]</scope>
    <source>
        <strain evidence="2">cv. B73</strain>
    </source>
</reference>
<reference evidence="1" key="2">
    <citation type="submission" date="2019-07" db="EMBL/GenBank/DDBJ databases">
        <authorList>
            <person name="Seetharam A."/>
            <person name="Woodhouse M."/>
            <person name="Cannon E."/>
        </authorList>
    </citation>
    <scope>NUCLEOTIDE SEQUENCE [LARGE SCALE GENOMIC DNA]</scope>
    <source>
        <strain evidence="1">cv. B73</strain>
    </source>
</reference>
<keyword evidence="2" id="KW-1185">Reference proteome</keyword>
<dbReference type="InParanoid" id="A0A804ULT8"/>
<dbReference type="Proteomes" id="UP000007305">
    <property type="component" value="Chromosome 10"/>
</dbReference>
<proteinExistence type="predicted"/>
<dbReference type="EnsemblPlants" id="Zm00001eb418500_T001">
    <property type="protein sequence ID" value="Zm00001eb418500_P001"/>
    <property type="gene ID" value="Zm00001eb418500"/>
</dbReference>
<reference evidence="1" key="3">
    <citation type="submission" date="2021-05" db="UniProtKB">
        <authorList>
            <consortium name="EnsemblPlants"/>
        </authorList>
    </citation>
    <scope>IDENTIFICATION</scope>
    <source>
        <strain evidence="1">cv. B73</strain>
    </source>
</reference>
<name>A0A804ULT8_MAIZE</name>
<dbReference type="Gramene" id="Zm00001eb418500_T001">
    <property type="protein sequence ID" value="Zm00001eb418500_P001"/>
    <property type="gene ID" value="Zm00001eb418500"/>
</dbReference>
<organism evidence="1 2">
    <name type="scientific">Zea mays</name>
    <name type="common">Maize</name>
    <dbReference type="NCBI Taxonomy" id="4577"/>
    <lineage>
        <taxon>Eukaryota</taxon>
        <taxon>Viridiplantae</taxon>
        <taxon>Streptophyta</taxon>
        <taxon>Embryophyta</taxon>
        <taxon>Tracheophyta</taxon>
        <taxon>Spermatophyta</taxon>
        <taxon>Magnoliopsida</taxon>
        <taxon>Liliopsida</taxon>
        <taxon>Poales</taxon>
        <taxon>Poaceae</taxon>
        <taxon>PACMAD clade</taxon>
        <taxon>Panicoideae</taxon>
        <taxon>Andropogonodae</taxon>
        <taxon>Andropogoneae</taxon>
        <taxon>Tripsacinae</taxon>
        <taxon>Zea</taxon>
    </lineage>
</organism>
<evidence type="ECO:0000313" key="1">
    <source>
        <dbReference type="EnsemblPlants" id="Zm00001eb418500_P001"/>
    </source>
</evidence>
<sequence length="113" mass="12620">MLGTRTLLKQNANSIVGAHGVCRPLESQPPICYIGSVSNFRPIPWLSFGRRQNTLLSMTIWPTPRCTMMLLPSCRCYLPSCLVAVSLLIARILSLIDQQLKVVLVVHMEPLKC</sequence>